<dbReference type="PANTHER" id="PTHR34374">
    <property type="entry name" value="LARGE RIBOSOMAL RNA SUBUNIT ACCUMULATION PROTEIN YCED HOMOLOG 1, CHLOROPLASTIC"/>
    <property type="match status" value="1"/>
</dbReference>
<dbReference type="EMBL" id="JBHDLJ010000001">
    <property type="protein sequence ID" value="MFB0833127.1"/>
    <property type="molecule type" value="Genomic_DNA"/>
</dbReference>
<protein>
    <submittedName>
        <fullName evidence="1">DUF177 domain-containing protein</fullName>
    </submittedName>
</protein>
<evidence type="ECO:0000313" key="2">
    <source>
        <dbReference type="Proteomes" id="UP001575652"/>
    </source>
</evidence>
<organism evidence="1 2">
    <name type="scientific">Arthrobacter halodurans</name>
    <dbReference type="NCBI Taxonomy" id="516699"/>
    <lineage>
        <taxon>Bacteria</taxon>
        <taxon>Bacillati</taxon>
        <taxon>Actinomycetota</taxon>
        <taxon>Actinomycetes</taxon>
        <taxon>Micrococcales</taxon>
        <taxon>Micrococcaceae</taxon>
        <taxon>Arthrobacter</taxon>
    </lineage>
</organism>
<comment type="caution">
    <text evidence="1">The sequence shown here is derived from an EMBL/GenBank/DDBJ whole genome shotgun (WGS) entry which is preliminary data.</text>
</comment>
<gene>
    <name evidence="1" type="ORF">ACETWP_00855</name>
</gene>
<dbReference type="PANTHER" id="PTHR34374:SF1">
    <property type="entry name" value="LARGE RIBOSOMAL RNA SUBUNIT ACCUMULATION PROTEIN YCED HOMOLOG 1, CHLOROPLASTIC"/>
    <property type="match status" value="1"/>
</dbReference>
<sequence>MAISVKELGRSPGNMITLEERIAAPAELGVALIGVQEGSPVDLDLRFEAVHEGILVSGTAFAEVTGECGRCLGPIANDLDVEIQELYYYEGMGMPEDEEAEQYRVVDDYVDLEPVLRDAVVTALPFQPVCREDCEGLCSECGIRLEEDPGHHHELLDPRWAALTGLADTAADPAAQRTDSVEREES</sequence>
<reference evidence="1 2" key="1">
    <citation type="submission" date="2024-09" db="EMBL/GenBank/DDBJ databases">
        <authorList>
            <person name="Salinas-Garcia M.A."/>
            <person name="Prieme A."/>
        </authorList>
    </citation>
    <scope>NUCLEOTIDE SEQUENCE [LARGE SCALE GENOMIC DNA]</scope>
    <source>
        <strain evidence="1 2">DSM 21081</strain>
    </source>
</reference>
<dbReference type="Proteomes" id="UP001575652">
    <property type="component" value="Unassembled WGS sequence"/>
</dbReference>
<dbReference type="RefSeq" id="WP_373970295.1">
    <property type="nucleotide sequence ID" value="NZ_JBHDLJ010000001.1"/>
</dbReference>
<accession>A0ABV4UI31</accession>
<keyword evidence="2" id="KW-1185">Reference proteome</keyword>
<dbReference type="InterPro" id="IPR003772">
    <property type="entry name" value="YceD"/>
</dbReference>
<name>A0ABV4UI31_9MICC</name>
<evidence type="ECO:0000313" key="1">
    <source>
        <dbReference type="EMBL" id="MFB0833127.1"/>
    </source>
</evidence>
<dbReference type="Pfam" id="PF02620">
    <property type="entry name" value="YceD"/>
    <property type="match status" value="1"/>
</dbReference>
<proteinExistence type="predicted"/>